<keyword evidence="8" id="KW-1185">Reference proteome</keyword>
<dbReference type="NCBIfam" id="TIGR03494">
    <property type="entry name" value="salicyl_syn"/>
    <property type="match status" value="1"/>
</dbReference>
<evidence type="ECO:0000256" key="4">
    <source>
        <dbReference type="ARBA" id="ARBA00023239"/>
    </source>
</evidence>
<dbReference type="InterPro" id="IPR019999">
    <property type="entry name" value="Anth_synth_I-like"/>
</dbReference>
<evidence type="ECO:0000313" key="7">
    <source>
        <dbReference type="EMBL" id="MBG6090490.1"/>
    </source>
</evidence>
<dbReference type="GO" id="GO:0000162">
    <property type="term" value="P:L-tryptophan biosynthetic process"/>
    <property type="evidence" value="ECO:0007669"/>
    <property type="project" value="TreeGrafter"/>
</dbReference>
<dbReference type="EC" id="5.4.4.2" evidence="7"/>
<dbReference type="PRINTS" id="PR00095">
    <property type="entry name" value="ANTSNTHASEI"/>
</dbReference>
<dbReference type="EMBL" id="JADOUA010000001">
    <property type="protein sequence ID" value="MBG6090490.1"/>
    <property type="molecule type" value="Genomic_DNA"/>
</dbReference>
<dbReference type="Proteomes" id="UP000614047">
    <property type="component" value="Unassembled WGS sequence"/>
</dbReference>
<keyword evidence="3" id="KW-0460">Magnesium</keyword>
<dbReference type="GO" id="GO:0008909">
    <property type="term" value="F:isochorismate synthase activity"/>
    <property type="evidence" value="ECO:0007669"/>
    <property type="project" value="UniProtKB-EC"/>
</dbReference>
<keyword evidence="4 7" id="KW-0456">Lyase</keyword>
<dbReference type="Pfam" id="PF00425">
    <property type="entry name" value="Chorismate_bind"/>
    <property type="match status" value="1"/>
</dbReference>
<dbReference type="AlphaFoldDB" id="A0A931DI64"/>
<reference evidence="7" key="1">
    <citation type="submission" date="2020-11" db="EMBL/GenBank/DDBJ databases">
        <title>Sequencing the genomes of 1000 actinobacteria strains.</title>
        <authorList>
            <person name="Klenk H.-P."/>
        </authorList>
    </citation>
    <scope>NUCLEOTIDE SEQUENCE</scope>
    <source>
        <strain evidence="7">DSM 43175</strain>
    </source>
</reference>
<dbReference type="GO" id="GO:0043904">
    <property type="term" value="F:isochorismate pyruvate lyase activity"/>
    <property type="evidence" value="ECO:0007669"/>
    <property type="project" value="UniProtKB-EC"/>
</dbReference>
<proteinExistence type="predicted"/>
<dbReference type="InterPro" id="IPR005801">
    <property type="entry name" value="ADC_synthase"/>
</dbReference>
<evidence type="ECO:0000256" key="1">
    <source>
        <dbReference type="ARBA" id="ARBA00001946"/>
    </source>
</evidence>
<comment type="cofactor">
    <cofactor evidence="1">
        <name>Mg(2+)</name>
        <dbReference type="ChEBI" id="CHEBI:18420"/>
    </cofactor>
</comment>
<dbReference type="GO" id="GO:0046872">
    <property type="term" value="F:metal ion binding"/>
    <property type="evidence" value="ECO:0007669"/>
    <property type="project" value="UniProtKB-KW"/>
</dbReference>
<feature type="domain" description="Chorismate-utilising enzyme C-terminal" evidence="6">
    <location>
        <begin position="199"/>
        <end position="451"/>
    </location>
</feature>
<evidence type="ECO:0000256" key="3">
    <source>
        <dbReference type="ARBA" id="ARBA00022842"/>
    </source>
</evidence>
<dbReference type="PANTHER" id="PTHR11236:SF48">
    <property type="entry name" value="ISOCHORISMATE SYNTHASE MENF"/>
    <property type="match status" value="1"/>
</dbReference>
<dbReference type="InterPro" id="IPR019996">
    <property type="entry name" value="Salicylate_synthase"/>
</dbReference>
<organism evidence="7 8">
    <name type="scientific">Actinomadura viridis</name>
    <dbReference type="NCBI Taxonomy" id="58110"/>
    <lineage>
        <taxon>Bacteria</taxon>
        <taxon>Bacillati</taxon>
        <taxon>Actinomycetota</taxon>
        <taxon>Actinomycetes</taxon>
        <taxon>Streptosporangiales</taxon>
        <taxon>Thermomonosporaceae</taxon>
        <taxon>Actinomadura</taxon>
    </lineage>
</organism>
<dbReference type="GO" id="GO:0016833">
    <property type="term" value="F:oxo-acid-lyase activity"/>
    <property type="evidence" value="ECO:0007669"/>
    <property type="project" value="InterPro"/>
</dbReference>
<protein>
    <submittedName>
        <fullName evidence="7">Salicylate synthetase</fullName>
        <ecNumber evidence="7">4.2.99.21</ecNumber>
        <ecNumber evidence="7">5.4.4.2</ecNumber>
    </submittedName>
</protein>
<comment type="caution">
    <text evidence="7">The sequence shown here is derived from an EMBL/GenBank/DDBJ whole genome shotgun (WGS) entry which is preliminary data.</text>
</comment>
<dbReference type="EC" id="4.2.99.21" evidence="7"/>
<evidence type="ECO:0000259" key="6">
    <source>
        <dbReference type="Pfam" id="PF00425"/>
    </source>
</evidence>
<name>A0A931DI64_9ACTN</name>
<dbReference type="PANTHER" id="PTHR11236">
    <property type="entry name" value="AMINOBENZOATE/ANTHRANILATE SYNTHASE"/>
    <property type="match status" value="1"/>
</dbReference>
<dbReference type="InterPro" id="IPR015890">
    <property type="entry name" value="Chorismate_C"/>
</dbReference>
<feature type="compositionally biased region" description="Gly residues" evidence="5">
    <location>
        <begin position="16"/>
        <end position="32"/>
    </location>
</feature>
<evidence type="ECO:0000256" key="2">
    <source>
        <dbReference type="ARBA" id="ARBA00022723"/>
    </source>
</evidence>
<evidence type="ECO:0000256" key="5">
    <source>
        <dbReference type="SAM" id="MobiDB-lite"/>
    </source>
</evidence>
<dbReference type="SUPFAM" id="SSF56322">
    <property type="entry name" value="ADC synthase"/>
    <property type="match status" value="1"/>
</dbReference>
<sequence length="463" mass="48296">MSFGVRTEIGANRIGSGTGEETGDGAGTGTGAGAARTVAVGEADPLPLMARLAGSGLFGDHVVYERPGRWTFAGGVLGEVVLEDGAVRTRWDGGETTERPWPGPASAALDEAFRSCPFPAWNAYGWIAFEYASAAAGQARGTRLAHLVVPRTEVRVEAGVAHVTSVDAGEAERVAALLAEPGEPPVGTPSPVDVRAGGDRYRSRVAEAVAEIGAGRYQKVIVSRRLPVPFPVDVVSTYVRGRAANTPARSFLLRLGGFQATGFSPEVLASVDAAGTVMTQPLAGTRAFGLGADRDAATRRELESDPKEIFEHAVSVRTSQEELYRVCEPGTVQVTGFMSVKERGSVQHLGSSVSGVLAAGRTRWDALDALFPGVTASGIPKAEAVEAIARLEEPRGLYAGAVVALAHDGAMDAALVLRALYSDANGAWLRAGAGIVTGSTPDREYEETCEKLSSIAPYVVPLD</sequence>
<dbReference type="Gene3D" id="3.60.120.10">
    <property type="entry name" value="Anthranilate synthase"/>
    <property type="match status" value="1"/>
</dbReference>
<feature type="region of interest" description="Disordered" evidence="5">
    <location>
        <begin position="9"/>
        <end position="32"/>
    </location>
</feature>
<dbReference type="RefSeq" id="WP_231403897.1">
    <property type="nucleotide sequence ID" value="NZ_BAABES010000016.1"/>
</dbReference>
<accession>A0A931DI64</accession>
<evidence type="ECO:0000313" key="8">
    <source>
        <dbReference type="Proteomes" id="UP000614047"/>
    </source>
</evidence>
<keyword evidence="7" id="KW-0413">Isomerase</keyword>
<gene>
    <name evidence="7" type="ORF">IW256_004603</name>
</gene>
<keyword evidence="2" id="KW-0479">Metal-binding</keyword>